<evidence type="ECO:0000256" key="1">
    <source>
        <dbReference type="SAM" id="MobiDB-lite"/>
    </source>
</evidence>
<protein>
    <recommendedName>
        <fullName evidence="4">BTB domain-containing protein</fullName>
    </recommendedName>
</protein>
<dbReference type="EMBL" id="JABCIY010000047">
    <property type="protein sequence ID" value="KAF7194931.1"/>
    <property type="molecule type" value="Genomic_DNA"/>
</dbReference>
<dbReference type="OrthoDB" id="3649010at2759"/>
<gene>
    <name evidence="2" type="ORF">HII31_03768</name>
</gene>
<feature type="compositionally biased region" description="Basic residues" evidence="1">
    <location>
        <begin position="1"/>
        <end position="19"/>
    </location>
</feature>
<evidence type="ECO:0000313" key="2">
    <source>
        <dbReference type="EMBL" id="KAF7194931.1"/>
    </source>
</evidence>
<feature type="non-terminal residue" evidence="2">
    <location>
        <position position="242"/>
    </location>
</feature>
<accession>A0A8H6RRK4</accession>
<keyword evidence="3" id="KW-1185">Reference proteome</keyword>
<sequence>MCTKTTHRHPSKGKGKPPIRKSPPPVETITSLISRFQHPQADLVSIYLKSSSKPCSILAKTLLVRLSPYFKNHITTSNTLILPTSDPLIFGIFLFWLINDRLPRDEELDDEYPPEDFDLSPKIEENGQTLLVRIWNFAGEIDVGGLQNECIRALFETLGNEDIQAKVFEKCLIMSPKASLIRKALIMYMLWHDDAGRRLNDSGLLPQQRVFLRDSIDVGKIEGLEVDMKECEKAWKIFDEEG</sequence>
<evidence type="ECO:0000313" key="3">
    <source>
        <dbReference type="Proteomes" id="UP000660729"/>
    </source>
</evidence>
<proteinExistence type="predicted"/>
<dbReference type="Proteomes" id="UP000660729">
    <property type="component" value="Unassembled WGS sequence"/>
</dbReference>
<reference evidence="2" key="1">
    <citation type="submission" date="2020-04" db="EMBL/GenBank/DDBJ databases">
        <title>Draft genome resource of the tomato pathogen Pseudocercospora fuligena.</title>
        <authorList>
            <person name="Zaccaron A."/>
        </authorList>
    </citation>
    <scope>NUCLEOTIDE SEQUENCE</scope>
    <source>
        <strain evidence="2">PF001</strain>
    </source>
</reference>
<organism evidence="2 3">
    <name type="scientific">Pseudocercospora fuligena</name>
    <dbReference type="NCBI Taxonomy" id="685502"/>
    <lineage>
        <taxon>Eukaryota</taxon>
        <taxon>Fungi</taxon>
        <taxon>Dikarya</taxon>
        <taxon>Ascomycota</taxon>
        <taxon>Pezizomycotina</taxon>
        <taxon>Dothideomycetes</taxon>
        <taxon>Dothideomycetidae</taxon>
        <taxon>Mycosphaerellales</taxon>
        <taxon>Mycosphaerellaceae</taxon>
        <taxon>Pseudocercospora</taxon>
    </lineage>
</organism>
<name>A0A8H6RRK4_9PEZI</name>
<dbReference type="AlphaFoldDB" id="A0A8H6RRK4"/>
<evidence type="ECO:0008006" key="4">
    <source>
        <dbReference type="Google" id="ProtNLM"/>
    </source>
</evidence>
<feature type="region of interest" description="Disordered" evidence="1">
    <location>
        <begin position="1"/>
        <end position="24"/>
    </location>
</feature>
<comment type="caution">
    <text evidence="2">The sequence shown here is derived from an EMBL/GenBank/DDBJ whole genome shotgun (WGS) entry which is preliminary data.</text>
</comment>